<evidence type="ECO:0000313" key="7">
    <source>
        <dbReference type="Proteomes" id="UP000239388"/>
    </source>
</evidence>
<reference evidence="6 7" key="1">
    <citation type="submission" date="2018-02" db="EMBL/GenBank/DDBJ databases">
        <title>Comparative genomes isolates from brazilian mangrove.</title>
        <authorList>
            <person name="Araujo J.E."/>
            <person name="Taketani R.G."/>
            <person name="Silva M.C.P."/>
            <person name="Loureco M.V."/>
            <person name="Andreote F.D."/>
        </authorList>
    </citation>
    <scope>NUCLEOTIDE SEQUENCE [LARGE SCALE GENOMIC DNA]</scope>
    <source>
        <strain evidence="6 7">NAP PRIS-MGV</strain>
    </source>
</reference>
<dbReference type="EMBL" id="PUIB01000025">
    <property type="protein sequence ID" value="PQO28242.1"/>
    <property type="molecule type" value="Genomic_DNA"/>
</dbReference>
<sequence length="136" mass="14794">MGKTGSSKGAYTAEEAQPYLQTLRVLRARLVGDTNHLADGALNRTGREASGDLSKMPIHMADIGSDNYEQEFSLDLLAAEQATLAEVDSALARIESGEYGACVECGHRIKKSRLNAIPYTHYCIDCATKRDEESRG</sequence>
<accession>A0A2S8F7V6</accession>
<evidence type="ECO:0000256" key="2">
    <source>
        <dbReference type="ARBA" id="ARBA00022771"/>
    </source>
</evidence>
<dbReference type="Pfam" id="PF01258">
    <property type="entry name" value="zf-dskA_traR"/>
    <property type="match status" value="1"/>
</dbReference>
<dbReference type="InterPro" id="IPR000962">
    <property type="entry name" value="Znf_DskA_TraR"/>
</dbReference>
<protein>
    <submittedName>
        <fullName evidence="6">Transcriptional regulator</fullName>
    </submittedName>
</protein>
<dbReference type="InterPro" id="IPR037187">
    <property type="entry name" value="DnaK_N"/>
</dbReference>
<dbReference type="PANTHER" id="PTHR33823">
    <property type="entry name" value="RNA POLYMERASE-BINDING TRANSCRIPTION FACTOR DKSA-RELATED"/>
    <property type="match status" value="1"/>
</dbReference>
<name>A0A2S8F7V6_9BACT</name>
<dbReference type="SUPFAM" id="SSF109635">
    <property type="entry name" value="DnaK suppressor protein DksA, alpha-hairpin domain"/>
    <property type="match status" value="1"/>
</dbReference>
<keyword evidence="1" id="KW-0479">Metal-binding</keyword>
<dbReference type="RefSeq" id="WP_105358632.1">
    <property type="nucleotide sequence ID" value="NZ_PUIB01000025.1"/>
</dbReference>
<dbReference type="SUPFAM" id="SSF57716">
    <property type="entry name" value="Glucocorticoid receptor-like (DNA-binding domain)"/>
    <property type="match status" value="1"/>
</dbReference>
<evidence type="ECO:0000256" key="3">
    <source>
        <dbReference type="ARBA" id="ARBA00022833"/>
    </source>
</evidence>
<dbReference type="PROSITE" id="PS51128">
    <property type="entry name" value="ZF_DKSA_2"/>
    <property type="match status" value="1"/>
</dbReference>
<organism evidence="6 7">
    <name type="scientific">Blastopirellula marina</name>
    <dbReference type="NCBI Taxonomy" id="124"/>
    <lineage>
        <taxon>Bacteria</taxon>
        <taxon>Pseudomonadati</taxon>
        <taxon>Planctomycetota</taxon>
        <taxon>Planctomycetia</taxon>
        <taxon>Pirellulales</taxon>
        <taxon>Pirellulaceae</taxon>
        <taxon>Blastopirellula</taxon>
    </lineage>
</organism>
<comment type="caution">
    <text evidence="6">The sequence shown here is derived from an EMBL/GenBank/DDBJ whole genome shotgun (WGS) entry which is preliminary data.</text>
</comment>
<keyword evidence="2" id="KW-0863">Zinc-finger</keyword>
<evidence type="ECO:0000256" key="1">
    <source>
        <dbReference type="ARBA" id="ARBA00022723"/>
    </source>
</evidence>
<dbReference type="Proteomes" id="UP000239388">
    <property type="component" value="Unassembled WGS sequence"/>
</dbReference>
<evidence type="ECO:0000313" key="6">
    <source>
        <dbReference type="EMBL" id="PQO28242.1"/>
    </source>
</evidence>
<evidence type="ECO:0000259" key="5">
    <source>
        <dbReference type="Pfam" id="PF01258"/>
    </source>
</evidence>
<dbReference type="AlphaFoldDB" id="A0A2S8F7V6"/>
<dbReference type="Gene3D" id="1.20.120.910">
    <property type="entry name" value="DksA, coiled-coil domain"/>
    <property type="match status" value="1"/>
</dbReference>
<keyword evidence="3" id="KW-0862">Zinc</keyword>
<feature type="zinc finger region" description="dksA C4-type" evidence="4">
    <location>
        <begin position="102"/>
        <end position="126"/>
    </location>
</feature>
<dbReference type="GO" id="GO:0008270">
    <property type="term" value="F:zinc ion binding"/>
    <property type="evidence" value="ECO:0007669"/>
    <property type="project" value="UniProtKB-KW"/>
</dbReference>
<evidence type="ECO:0000256" key="4">
    <source>
        <dbReference type="PROSITE-ProRule" id="PRU00510"/>
    </source>
</evidence>
<gene>
    <name evidence="6" type="ORF">C5Y98_25430</name>
</gene>
<proteinExistence type="predicted"/>
<feature type="domain" description="Zinc finger DksA/TraR C4-type" evidence="5">
    <location>
        <begin position="97"/>
        <end position="130"/>
    </location>
</feature>
<dbReference type="PANTHER" id="PTHR33823:SF4">
    <property type="entry name" value="GENERAL STRESS PROTEIN 16O"/>
    <property type="match status" value="1"/>
</dbReference>
<dbReference type="OrthoDB" id="9811543at2"/>